<proteinExistence type="predicted"/>
<keyword evidence="3" id="KW-1185">Reference proteome</keyword>
<dbReference type="EMBL" id="JAROAV010000028">
    <property type="protein sequence ID" value="MDF8264791.1"/>
    <property type="molecule type" value="Genomic_DNA"/>
</dbReference>
<organism evidence="2 3">
    <name type="scientific">Luteipulveratus flavus</name>
    <dbReference type="NCBI Taxonomy" id="3031728"/>
    <lineage>
        <taxon>Bacteria</taxon>
        <taxon>Bacillati</taxon>
        <taxon>Actinomycetota</taxon>
        <taxon>Actinomycetes</taxon>
        <taxon>Micrococcales</taxon>
        <taxon>Dermacoccaceae</taxon>
        <taxon>Luteipulveratus</taxon>
    </lineage>
</organism>
<evidence type="ECO:0000313" key="2">
    <source>
        <dbReference type="EMBL" id="MDF8264791.1"/>
    </source>
</evidence>
<sequence length="282" mass="29217">MSDPDVVESLRALQNLPGVAEAVDAARDACTELRWHQALRRRIPQAAAESRVRGARASAALEGAEVDVAVVRDLMRGALSWPDADDHVMRTLRSAVQATAETEHVRSLVGVSPAQALARLHVAAGAPLLDPEQVGRPRVGEEDSRELVEVGPAAPPAVVAERLRGLADVVAALDSAPALVVAAVAHGEIATLRPFVRGNGLVARAFERALLQESGLDPTGVAVPELGHGREGATGYAGALAAYASGTTEGVALWLTHCAQAVRRGAQEGLAIADAVLAGRIS</sequence>
<dbReference type="PROSITE" id="PS51459">
    <property type="entry name" value="FIDO"/>
    <property type="match status" value="1"/>
</dbReference>
<comment type="caution">
    <text evidence="2">The sequence shown here is derived from an EMBL/GenBank/DDBJ whole genome shotgun (WGS) entry which is preliminary data.</text>
</comment>
<reference evidence="2 3" key="1">
    <citation type="submission" date="2023-03" db="EMBL/GenBank/DDBJ databases">
        <title>YIM 133296 draft genome.</title>
        <authorList>
            <person name="Xiong L."/>
        </authorList>
    </citation>
    <scope>NUCLEOTIDE SEQUENCE [LARGE SCALE GENOMIC DNA]</scope>
    <source>
        <strain evidence="2 3">YIM 133296</strain>
    </source>
</reference>
<dbReference type="InterPro" id="IPR003812">
    <property type="entry name" value="Fido"/>
</dbReference>
<dbReference type="Proteomes" id="UP001528912">
    <property type="component" value="Unassembled WGS sequence"/>
</dbReference>
<dbReference type="RefSeq" id="WP_277192179.1">
    <property type="nucleotide sequence ID" value="NZ_JAROAV010000028.1"/>
</dbReference>
<feature type="domain" description="Fido" evidence="1">
    <location>
        <begin position="112"/>
        <end position="257"/>
    </location>
</feature>
<gene>
    <name evidence="2" type="ORF">P4R38_11095</name>
</gene>
<name>A0ABT6CBZ9_9MICO</name>
<dbReference type="Pfam" id="PF02661">
    <property type="entry name" value="Fic"/>
    <property type="match status" value="1"/>
</dbReference>
<dbReference type="Gene3D" id="1.10.3290.10">
    <property type="entry name" value="Fido-like domain"/>
    <property type="match status" value="1"/>
</dbReference>
<evidence type="ECO:0000313" key="3">
    <source>
        <dbReference type="Proteomes" id="UP001528912"/>
    </source>
</evidence>
<dbReference type="InterPro" id="IPR036597">
    <property type="entry name" value="Fido-like_dom_sf"/>
</dbReference>
<accession>A0ABT6CBZ9</accession>
<protein>
    <submittedName>
        <fullName evidence="2">Fic family protein</fullName>
    </submittedName>
</protein>
<evidence type="ECO:0000259" key="1">
    <source>
        <dbReference type="PROSITE" id="PS51459"/>
    </source>
</evidence>
<dbReference type="SUPFAM" id="SSF140931">
    <property type="entry name" value="Fic-like"/>
    <property type="match status" value="1"/>
</dbReference>